<dbReference type="Proteomes" id="UP001217485">
    <property type="component" value="Unassembled WGS sequence"/>
</dbReference>
<feature type="compositionally biased region" description="Polar residues" evidence="1">
    <location>
        <begin position="1"/>
        <end position="14"/>
    </location>
</feature>
<comment type="caution">
    <text evidence="2">The sequence shown here is derived from an EMBL/GenBank/DDBJ whole genome shotgun (WGS) entry which is preliminary data.</text>
</comment>
<reference evidence="2 3" key="1">
    <citation type="submission" date="2023-01" db="EMBL/GenBank/DDBJ databases">
        <title>Minimal conservation of predation-associated metabolite biosynthetic gene clusters underscores biosynthetic potential of Myxococcota including descriptions for ten novel species: Archangium lansinium sp. nov., Myxococcus landrumus sp. nov., Nannocystis bai.</title>
        <authorList>
            <person name="Ahearne A."/>
            <person name="Stevens C."/>
            <person name="Dowd S."/>
        </authorList>
    </citation>
    <scope>NUCLEOTIDE SEQUENCE [LARGE SCALE GENOMIC DNA]</scope>
    <source>
        <strain evidence="2 3">WIWO2</strain>
    </source>
</reference>
<evidence type="ECO:0000256" key="1">
    <source>
        <dbReference type="SAM" id="MobiDB-lite"/>
    </source>
</evidence>
<accession>A0ABT5BUD1</accession>
<proteinExistence type="predicted"/>
<name>A0ABT5BUD1_9BACT</name>
<evidence type="ECO:0000313" key="3">
    <source>
        <dbReference type="Proteomes" id="UP001217485"/>
    </source>
</evidence>
<dbReference type="EMBL" id="JAQNDK010000001">
    <property type="protein sequence ID" value="MDC0677328.1"/>
    <property type="molecule type" value="Genomic_DNA"/>
</dbReference>
<sequence length="149" mass="16316">MFSHQSSKYTSRMPNTDGDPAHLDEEARPPGERGAMEEGLLELEGAWLRAVAICWEDPTQLDRLKSDPRGFLMACCGYRLPPGIDLTIREAREPGSPGGDALRFCEQRKGWDPSPRAITLYVPPPPELDDQPVALAELASDPGSVSVIC</sequence>
<protein>
    <submittedName>
        <fullName evidence="2">BMA_0021/BMA_0022 family TOMM bacteriocin</fullName>
    </submittedName>
</protein>
<dbReference type="InterPro" id="IPR036648">
    <property type="entry name" value="CN_Hdrase_a/SCN_Hdrase_g_sf"/>
</dbReference>
<dbReference type="RefSeq" id="WP_272094092.1">
    <property type="nucleotide sequence ID" value="NZ_JAQNDK010000001.1"/>
</dbReference>
<dbReference type="NCBIfam" id="TIGR03795">
    <property type="entry name" value="RNP_Burkhold"/>
    <property type="match status" value="1"/>
</dbReference>
<organism evidence="2 3">
    <name type="scientific">Sorangium atrum</name>
    <dbReference type="NCBI Taxonomy" id="2995308"/>
    <lineage>
        <taxon>Bacteria</taxon>
        <taxon>Pseudomonadati</taxon>
        <taxon>Myxococcota</taxon>
        <taxon>Polyangia</taxon>
        <taxon>Polyangiales</taxon>
        <taxon>Polyangiaceae</taxon>
        <taxon>Sorangium</taxon>
    </lineage>
</organism>
<keyword evidence="3" id="KW-1185">Reference proteome</keyword>
<dbReference type="SUPFAM" id="SSF56209">
    <property type="entry name" value="Nitrile hydratase alpha chain"/>
    <property type="match status" value="1"/>
</dbReference>
<dbReference type="InterPro" id="IPR022261">
    <property type="entry name" value="RNP_Burkhold"/>
</dbReference>
<gene>
    <name evidence="2" type="ORF">POL72_06205</name>
</gene>
<evidence type="ECO:0000313" key="2">
    <source>
        <dbReference type="EMBL" id="MDC0677328.1"/>
    </source>
</evidence>
<feature type="region of interest" description="Disordered" evidence="1">
    <location>
        <begin position="1"/>
        <end position="33"/>
    </location>
</feature>
<feature type="compositionally biased region" description="Basic and acidic residues" evidence="1">
    <location>
        <begin position="19"/>
        <end position="33"/>
    </location>
</feature>